<keyword evidence="2" id="KW-0255">Endonuclease</keyword>
<dbReference type="Gene3D" id="2.40.50.90">
    <property type="match status" value="2"/>
</dbReference>
<dbReference type="Proteomes" id="UP001295423">
    <property type="component" value="Unassembled WGS sequence"/>
</dbReference>
<keyword evidence="1" id="KW-0540">Nuclease</keyword>
<organism evidence="5 6">
    <name type="scientific">Cylindrotheca closterium</name>
    <dbReference type="NCBI Taxonomy" id="2856"/>
    <lineage>
        <taxon>Eukaryota</taxon>
        <taxon>Sar</taxon>
        <taxon>Stramenopiles</taxon>
        <taxon>Ochrophyta</taxon>
        <taxon>Bacillariophyta</taxon>
        <taxon>Bacillariophyceae</taxon>
        <taxon>Bacillariophycidae</taxon>
        <taxon>Bacillariales</taxon>
        <taxon>Bacillariaceae</taxon>
        <taxon>Cylindrotheca</taxon>
    </lineage>
</organism>
<keyword evidence="6" id="KW-1185">Reference proteome</keyword>
<evidence type="ECO:0000259" key="4">
    <source>
        <dbReference type="SMART" id="SM00318"/>
    </source>
</evidence>
<dbReference type="Pfam" id="PF00565">
    <property type="entry name" value="SNase"/>
    <property type="match status" value="1"/>
</dbReference>
<feature type="domain" description="TNase-like" evidence="4">
    <location>
        <begin position="2"/>
        <end position="91"/>
    </location>
</feature>
<evidence type="ECO:0000313" key="6">
    <source>
        <dbReference type="Proteomes" id="UP001295423"/>
    </source>
</evidence>
<comment type="caution">
    <text evidence="5">The sequence shown here is derived from an EMBL/GenBank/DDBJ whole genome shotgun (WGS) entry which is preliminary data.</text>
</comment>
<dbReference type="SMART" id="SM00318">
    <property type="entry name" value="SNc"/>
    <property type="match status" value="1"/>
</dbReference>
<evidence type="ECO:0000256" key="2">
    <source>
        <dbReference type="ARBA" id="ARBA00022759"/>
    </source>
</evidence>
<protein>
    <recommendedName>
        <fullName evidence="4">TNase-like domain-containing protein</fullName>
    </recommendedName>
</protein>
<dbReference type="EMBL" id="CAKOGP040001112">
    <property type="protein sequence ID" value="CAJ1942410.1"/>
    <property type="molecule type" value="Genomic_DNA"/>
</dbReference>
<evidence type="ECO:0000256" key="1">
    <source>
        <dbReference type="ARBA" id="ARBA00022722"/>
    </source>
</evidence>
<dbReference type="PANTHER" id="PTHR12302:SF3">
    <property type="entry name" value="SERINE_THREONINE-PROTEIN KINASE 31"/>
    <property type="match status" value="1"/>
</dbReference>
<dbReference type="InterPro" id="IPR035437">
    <property type="entry name" value="SNase_OB-fold_sf"/>
</dbReference>
<keyword evidence="3" id="KW-0378">Hydrolase</keyword>
<dbReference type="InterPro" id="IPR016071">
    <property type="entry name" value="Staphylococal_nuclease_OB-fold"/>
</dbReference>
<gene>
    <name evidence="5" type="ORF">CYCCA115_LOCUS7933</name>
</gene>
<accession>A0AAD2CYN3</accession>
<dbReference type="GO" id="GO:0004519">
    <property type="term" value="F:endonuclease activity"/>
    <property type="evidence" value="ECO:0007669"/>
    <property type="project" value="UniProtKB-KW"/>
</dbReference>
<dbReference type="PANTHER" id="PTHR12302">
    <property type="entry name" value="EBNA2 BINDING PROTEIN P100"/>
    <property type="match status" value="1"/>
</dbReference>
<dbReference type="SUPFAM" id="SSF50199">
    <property type="entry name" value="Staphylococcal nuclease"/>
    <property type="match status" value="1"/>
</dbReference>
<dbReference type="GO" id="GO:0005737">
    <property type="term" value="C:cytoplasm"/>
    <property type="evidence" value="ECO:0007669"/>
    <property type="project" value="TreeGrafter"/>
</dbReference>
<evidence type="ECO:0000256" key="3">
    <source>
        <dbReference type="ARBA" id="ARBA00022801"/>
    </source>
</evidence>
<evidence type="ECO:0000313" key="5">
    <source>
        <dbReference type="EMBL" id="CAJ1942410.1"/>
    </source>
</evidence>
<reference evidence="5" key="1">
    <citation type="submission" date="2023-08" db="EMBL/GenBank/DDBJ databases">
        <authorList>
            <person name="Audoor S."/>
            <person name="Bilcke G."/>
        </authorList>
    </citation>
    <scope>NUCLEOTIDE SEQUENCE</scope>
</reference>
<dbReference type="AlphaFoldDB" id="A0AAD2CYN3"/>
<sequence length="104" mass="11564">MKTLSIRIYGVDAPELQKRNAYPLSQPFAEEAKQLTSDLVIGRKKDVSIELTKRGLATLYTGGGAEYDGNRALLESLEGKAKKSRVGVWSNNNYVSPAEFKRMQ</sequence>
<name>A0AAD2CYN3_9STRA</name>
<proteinExistence type="predicted"/>
<dbReference type="GO" id="GO:0016787">
    <property type="term" value="F:hydrolase activity"/>
    <property type="evidence" value="ECO:0007669"/>
    <property type="project" value="UniProtKB-KW"/>
</dbReference>